<accession>A0A3P6U620</accession>
<proteinExistence type="predicted"/>
<organism evidence="1 2">
    <name type="scientific">Litomosoides sigmodontis</name>
    <name type="common">Filarial nematode worm</name>
    <dbReference type="NCBI Taxonomy" id="42156"/>
    <lineage>
        <taxon>Eukaryota</taxon>
        <taxon>Metazoa</taxon>
        <taxon>Ecdysozoa</taxon>
        <taxon>Nematoda</taxon>
        <taxon>Chromadorea</taxon>
        <taxon>Rhabditida</taxon>
        <taxon>Spirurina</taxon>
        <taxon>Spiruromorpha</taxon>
        <taxon>Filarioidea</taxon>
        <taxon>Onchocercidae</taxon>
        <taxon>Litomosoides</taxon>
    </lineage>
</organism>
<dbReference type="AlphaFoldDB" id="A0A3P6U620"/>
<keyword evidence="2" id="KW-1185">Reference proteome</keyword>
<gene>
    <name evidence="1" type="ORF">NLS_LOCUS2366</name>
</gene>
<reference evidence="1 2" key="1">
    <citation type="submission" date="2018-08" db="EMBL/GenBank/DDBJ databases">
        <authorList>
            <person name="Laetsch R D."/>
            <person name="Stevens L."/>
            <person name="Kumar S."/>
            <person name="Blaxter L. M."/>
        </authorList>
    </citation>
    <scope>NUCLEOTIDE SEQUENCE [LARGE SCALE GENOMIC DNA]</scope>
</reference>
<protein>
    <submittedName>
        <fullName evidence="1">Uncharacterized protein</fullName>
    </submittedName>
</protein>
<evidence type="ECO:0000313" key="1">
    <source>
        <dbReference type="EMBL" id="VDK74158.1"/>
    </source>
</evidence>
<dbReference type="Proteomes" id="UP000277928">
    <property type="component" value="Unassembled WGS sequence"/>
</dbReference>
<dbReference type="EMBL" id="UYRX01000107">
    <property type="protein sequence ID" value="VDK74158.1"/>
    <property type="molecule type" value="Genomic_DNA"/>
</dbReference>
<name>A0A3P6U620_LITSI</name>
<evidence type="ECO:0000313" key="2">
    <source>
        <dbReference type="Proteomes" id="UP000277928"/>
    </source>
</evidence>
<sequence>MGPEVLAGNLFVTRWGEWVGGRVGQCGGCLCRELLTILNDAESKSCKLGNDVHAKRAVSSCNERIETGL</sequence>